<reference evidence="4 5" key="1">
    <citation type="journal article" date="2024" name="Commun. Biol.">
        <title>Comparative genomic analysis of thermophilic fungi reveals convergent evolutionary adaptations and gene losses.</title>
        <authorList>
            <person name="Steindorff A.S."/>
            <person name="Aguilar-Pontes M.V."/>
            <person name="Robinson A.J."/>
            <person name="Andreopoulos B."/>
            <person name="LaButti K."/>
            <person name="Kuo A."/>
            <person name="Mondo S."/>
            <person name="Riley R."/>
            <person name="Otillar R."/>
            <person name="Haridas S."/>
            <person name="Lipzen A."/>
            <person name="Grimwood J."/>
            <person name="Schmutz J."/>
            <person name="Clum A."/>
            <person name="Reid I.D."/>
            <person name="Moisan M.C."/>
            <person name="Butler G."/>
            <person name="Nguyen T.T.M."/>
            <person name="Dewar K."/>
            <person name="Conant G."/>
            <person name="Drula E."/>
            <person name="Henrissat B."/>
            <person name="Hansel C."/>
            <person name="Singer S."/>
            <person name="Hutchinson M.I."/>
            <person name="de Vries R.P."/>
            <person name="Natvig D.O."/>
            <person name="Powell A.J."/>
            <person name="Tsang A."/>
            <person name="Grigoriev I.V."/>
        </authorList>
    </citation>
    <scope>NUCLEOTIDE SEQUENCE [LARGE SCALE GENOMIC DNA]</scope>
    <source>
        <strain evidence="4 5">CBS 620.91</strain>
    </source>
</reference>
<keyword evidence="2" id="KW-1133">Transmembrane helix</keyword>
<organism evidence="4 5">
    <name type="scientific">Humicola insolens</name>
    <name type="common">Soft-rot fungus</name>
    <dbReference type="NCBI Taxonomy" id="85995"/>
    <lineage>
        <taxon>Eukaryota</taxon>
        <taxon>Fungi</taxon>
        <taxon>Dikarya</taxon>
        <taxon>Ascomycota</taxon>
        <taxon>Pezizomycotina</taxon>
        <taxon>Sordariomycetes</taxon>
        <taxon>Sordariomycetidae</taxon>
        <taxon>Sordariales</taxon>
        <taxon>Chaetomiaceae</taxon>
        <taxon>Mycothermus</taxon>
    </lineage>
</organism>
<evidence type="ECO:0000313" key="5">
    <source>
        <dbReference type="Proteomes" id="UP001583172"/>
    </source>
</evidence>
<feature type="region of interest" description="Disordered" evidence="1">
    <location>
        <begin position="632"/>
        <end position="694"/>
    </location>
</feature>
<evidence type="ECO:0000313" key="4">
    <source>
        <dbReference type="EMBL" id="KAL1835939.1"/>
    </source>
</evidence>
<accession>A0ABR3V2E3</accession>
<feature type="chain" id="PRO_5047208222" evidence="3">
    <location>
        <begin position="21"/>
        <end position="694"/>
    </location>
</feature>
<feature type="compositionally biased region" description="Low complexity" evidence="1">
    <location>
        <begin position="432"/>
        <end position="447"/>
    </location>
</feature>
<evidence type="ECO:0000256" key="1">
    <source>
        <dbReference type="SAM" id="MobiDB-lite"/>
    </source>
</evidence>
<protein>
    <submittedName>
        <fullName evidence="4">Uncharacterized protein</fullName>
    </submittedName>
</protein>
<feature type="region of interest" description="Disordered" evidence="1">
    <location>
        <begin position="421"/>
        <end position="476"/>
    </location>
</feature>
<proteinExistence type="predicted"/>
<keyword evidence="2" id="KW-0472">Membrane</keyword>
<feature type="compositionally biased region" description="Polar residues" evidence="1">
    <location>
        <begin position="373"/>
        <end position="400"/>
    </location>
</feature>
<feature type="region of interest" description="Disordered" evidence="1">
    <location>
        <begin position="303"/>
        <end position="328"/>
    </location>
</feature>
<feature type="transmembrane region" description="Helical" evidence="2">
    <location>
        <begin position="268"/>
        <end position="291"/>
    </location>
</feature>
<feature type="region of interest" description="Disordered" evidence="1">
    <location>
        <begin position="340"/>
        <end position="407"/>
    </location>
</feature>
<feature type="compositionally biased region" description="Polar residues" evidence="1">
    <location>
        <begin position="350"/>
        <end position="360"/>
    </location>
</feature>
<comment type="caution">
    <text evidence="4">The sequence shown here is derived from an EMBL/GenBank/DDBJ whole genome shotgun (WGS) entry which is preliminary data.</text>
</comment>
<keyword evidence="3" id="KW-0732">Signal</keyword>
<dbReference type="Proteomes" id="UP001583172">
    <property type="component" value="Unassembled WGS sequence"/>
</dbReference>
<name>A0ABR3V2E3_HUMIN</name>
<evidence type="ECO:0000256" key="3">
    <source>
        <dbReference type="SAM" id="SignalP"/>
    </source>
</evidence>
<feature type="signal peptide" evidence="3">
    <location>
        <begin position="1"/>
        <end position="20"/>
    </location>
</feature>
<feature type="region of interest" description="Disordered" evidence="1">
    <location>
        <begin position="540"/>
        <end position="573"/>
    </location>
</feature>
<gene>
    <name evidence="4" type="ORF">VTJ49DRAFT_5851</name>
</gene>
<keyword evidence="2" id="KW-0812">Transmembrane</keyword>
<dbReference type="EMBL" id="JAZGSY010000501">
    <property type="protein sequence ID" value="KAL1835939.1"/>
    <property type="molecule type" value="Genomic_DNA"/>
</dbReference>
<evidence type="ECO:0000256" key="2">
    <source>
        <dbReference type="SAM" id="Phobius"/>
    </source>
</evidence>
<feature type="compositionally biased region" description="Pro residues" evidence="1">
    <location>
        <begin position="638"/>
        <end position="648"/>
    </location>
</feature>
<sequence>MRSVWSCSSCAVLLLLAVLGRDSSVAATRAAPGSWSGEDWTEEEERRWQAEEAAARLLHRIPKAAQVTPPPSLPFQRLARRDDNGSCPTDHSLCPAELDGGCCPSRYACASDSCYATTAGPTTACGKSGYYACTNGEVGCCPVGYVCARGDCLPPVGVTYTDMQCPNDYYLCPSSMNYGCCRNGMGCAPTACYSTEAVTRTVVQTTTTTTDGRTVTTTSTTVTVSTPTPPAGLPLGDDFAAKFIPTSVPKVPEATESSSSGGGLSTGAIGGIIGGVGALLVVVVVAAFLIIRRLKKVQNIIESSKRGSDSGGNKGPRSQSQAQMAEHYGRQLHSDVDESIDPLMVGPRSRANTATAQPGHSDSERPRAYSDSAGYQGTSDTPTPNVPYNQQYDPARQDSNAGGYFSPDSIGVAATPMPAHVRGGSVDSGNTQYPYYQQQSYPSGYQPQHHHWRQQSNASELSADGSESGIGSGGVTNPLMRNYKAAAGVGTGAPNRGTTPLPELDGSIRFAAELPDTDTGAGNTRGGRGYSFGHGHGGYAPLTHHPPSHHHSRSSSAASVPGGGYGHGHVRQGSDGVGFVAGVGAGGGGYMPVPGGPDADAEPEPGMESGLGRVSPNWGPAGAGIVQPQQALHSPPLHAHPPQQPPAPAQGISGLAPLDETPETAMHGFYGRSDQQAGQTAAGLGRGGEGQDRR</sequence>
<keyword evidence="5" id="KW-1185">Reference proteome</keyword>